<dbReference type="PRINTS" id="PR01806">
    <property type="entry name" value="VIRFACTRMVIN"/>
</dbReference>
<evidence type="ECO:0000256" key="8">
    <source>
        <dbReference type="SAM" id="Phobius"/>
    </source>
</evidence>
<organism evidence="9">
    <name type="scientific">marine sediment metagenome</name>
    <dbReference type="NCBI Taxonomy" id="412755"/>
    <lineage>
        <taxon>unclassified sequences</taxon>
        <taxon>metagenomes</taxon>
        <taxon>ecological metagenomes</taxon>
    </lineage>
</organism>
<evidence type="ECO:0008006" key="10">
    <source>
        <dbReference type="Google" id="ProtNLM"/>
    </source>
</evidence>
<gene>
    <name evidence="9" type="ORF">LCGC14_2778060</name>
</gene>
<dbReference type="GO" id="GO:0009252">
    <property type="term" value="P:peptidoglycan biosynthetic process"/>
    <property type="evidence" value="ECO:0007669"/>
    <property type="project" value="UniProtKB-KW"/>
</dbReference>
<proteinExistence type="predicted"/>
<dbReference type="InterPro" id="IPR004268">
    <property type="entry name" value="MurJ"/>
</dbReference>
<dbReference type="InterPro" id="IPR051050">
    <property type="entry name" value="Lipid_II_flippase_MurJ/MviN"/>
</dbReference>
<feature type="transmembrane region" description="Helical" evidence="8">
    <location>
        <begin position="157"/>
        <end position="178"/>
    </location>
</feature>
<evidence type="ECO:0000256" key="1">
    <source>
        <dbReference type="ARBA" id="ARBA00004651"/>
    </source>
</evidence>
<keyword evidence="6 8" id="KW-1133">Transmembrane helix</keyword>
<dbReference type="AlphaFoldDB" id="A0A0F8YU46"/>
<keyword evidence="3 8" id="KW-0812">Transmembrane</keyword>
<dbReference type="GO" id="GO:0034204">
    <property type="term" value="P:lipid translocation"/>
    <property type="evidence" value="ECO:0007669"/>
    <property type="project" value="TreeGrafter"/>
</dbReference>
<evidence type="ECO:0000313" key="9">
    <source>
        <dbReference type="EMBL" id="KKK84962.1"/>
    </source>
</evidence>
<dbReference type="EMBL" id="LAZR01051524">
    <property type="protein sequence ID" value="KKK84962.1"/>
    <property type="molecule type" value="Genomic_DNA"/>
</dbReference>
<evidence type="ECO:0000256" key="5">
    <source>
        <dbReference type="ARBA" id="ARBA00022984"/>
    </source>
</evidence>
<feature type="transmembrane region" description="Helical" evidence="8">
    <location>
        <begin position="88"/>
        <end position="113"/>
    </location>
</feature>
<feature type="transmembrane region" description="Helical" evidence="8">
    <location>
        <begin position="29"/>
        <end position="50"/>
    </location>
</feature>
<protein>
    <recommendedName>
        <fullName evidence="10">Lipid II flippase MurJ</fullName>
    </recommendedName>
</protein>
<dbReference type="PANTHER" id="PTHR47019:SF1">
    <property type="entry name" value="LIPID II FLIPPASE MURJ"/>
    <property type="match status" value="1"/>
</dbReference>
<feature type="transmembrane region" description="Helical" evidence="8">
    <location>
        <begin position="134"/>
        <end position="151"/>
    </location>
</feature>
<keyword evidence="7 8" id="KW-0472">Membrane</keyword>
<dbReference type="GO" id="GO:0015648">
    <property type="term" value="F:lipid-linked peptidoglycan transporter activity"/>
    <property type="evidence" value="ECO:0007669"/>
    <property type="project" value="TreeGrafter"/>
</dbReference>
<feature type="non-terminal residue" evidence="9">
    <location>
        <position position="202"/>
    </location>
</feature>
<evidence type="ECO:0000256" key="7">
    <source>
        <dbReference type="ARBA" id="ARBA00023136"/>
    </source>
</evidence>
<comment type="caution">
    <text evidence="9">The sequence shown here is derived from an EMBL/GenBank/DDBJ whole genome shotgun (WGS) entry which is preliminary data.</text>
</comment>
<evidence type="ECO:0000256" key="3">
    <source>
        <dbReference type="ARBA" id="ARBA00022692"/>
    </source>
</evidence>
<name>A0A0F8YU46_9ZZZZ</name>
<comment type="subcellular location">
    <subcellularLocation>
        <location evidence="1">Cell membrane</location>
        <topology evidence="1">Multi-pass membrane protein</topology>
    </subcellularLocation>
</comment>
<dbReference type="Pfam" id="PF03023">
    <property type="entry name" value="MurJ"/>
    <property type="match status" value="1"/>
</dbReference>
<accession>A0A0F8YU46</accession>
<sequence length="202" mass="21209">MKAPSLMRGFMTVGGWTLASRLLGFGRDIMIAATLGAGPVAEAFLIAFSLPNMFRRFFAEGAFNMAFVPMFSKKLEGGDDPVTFARDAFAGLATVLIAVTLIAQLLMPGLVLLMASGFAEDERLGLAVNYGRLAFPYILFISLAALLSGVLNASGRFVAAAAAPVLLNLVLIGSLVLARRMGWDAGLALAWGVPLAGILQLA</sequence>
<evidence type="ECO:0000256" key="4">
    <source>
        <dbReference type="ARBA" id="ARBA00022960"/>
    </source>
</evidence>
<evidence type="ECO:0000256" key="6">
    <source>
        <dbReference type="ARBA" id="ARBA00022989"/>
    </source>
</evidence>
<keyword evidence="2" id="KW-1003">Cell membrane</keyword>
<evidence type="ECO:0000256" key="2">
    <source>
        <dbReference type="ARBA" id="ARBA00022475"/>
    </source>
</evidence>
<dbReference type="GO" id="GO:0008360">
    <property type="term" value="P:regulation of cell shape"/>
    <property type="evidence" value="ECO:0007669"/>
    <property type="project" value="UniProtKB-KW"/>
</dbReference>
<dbReference type="PANTHER" id="PTHR47019">
    <property type="entry name" value="LIPID II FLIPPASE MURJ"/>
    <property type="match status" value="1"/>
</dbReference>
<reference evidence="9" key="1">
    <citation type="journal article" date="2015" name="Nature">
        <title>Complex archaea that bridge the gap between prokaryotes and eukaryotes.</title>
        <authorList>
            <person name="Spang A."/>
            <person name="Saw J.H."/>
            <person name="Jorgensen S.L."/>
            <person name="Zaremba-Niedzwiedzka K."/>
            <person name="Martijn J."/>
            <person name="Lind A.E."/>
            <person name="van Eijk R."/>
            <person name="Schleper C."/>
            <person name="Guy L."/>
            <person name="Ettema T.J."/>
        </authorList>
    </citation>
    <scope>NUCLEOTIDE SEQUENCE</scope>
</reference>
<keyword evidence="4" id="KW-0133">Cell shape</keyword>
<keyword evidence="5" id="KW-0573">Peptidoglycan synthesis</keyword>
<dbReference type="GO" id="GO:0005886">
    <property type="term" value="C:plasma membrane"/>
    <property type="evidence" value="ECO:0007669"/>
    <property type="project" value="UniProtKB-SubCell"/>
</dbReference>